<accession>A0A2P5EGR6</accession>
<comment type="caution">
    <text evidence="2">The sequence shown here is derived from an EMBL/GenBank/DDBJ whole genome shotgun (WGS) entry which is preliminary data.</text>
</comment>
<dbReference type="AlphaFoldDB" id="A0A2P5EGR6"/>
<dbReference type="InParanoid" id="A0A2P5EGR6"/>
<feature type="transmembrane region" description="Helical" evidence="1">
    <location>
        <begin position="21"/>
        <end position="46"/>
    </location>
</feature>
<sequence>MIHSHFPLIILSIFLLKKLKLLFFSYIFSPLVLIVFIFCRFIHWSFILCRVQC</sequence>
<name>A0A2P5EGR6_TREOI</name>
<keyword evidence="1" id="KW-0472">Membrane</keyword>
<reference evidence="3" key="1">
    <citation type="submission" date="2016-06" db="EMBL/GenBank/DDBJ databases">
        <title>Parallel loss of symbiosis genes in relatives of nitrogen-fixing non-legume Parasponia.</title>
        <authorList>
            <person name="Van Velzen R."/>
            <person name="Holmer R."/>
            <person name="Bu F."/>
            <person name="Rutten L."/>
            <person name="Van Zeijl A."/>
            <person name="Liu W."/>
            <person name="Santuari L."/>
            <person name="Cao Q."/>
            <person name="Sharma T."/>
            <person name="Shen D."/>
            <person name="Roswanjaya Y."/>
            <person name="Wardhani T."/>
            <person name="Kalhor M.S."/>
            <person name="Jansen J."/>
            <person name="Van den Hoogen J."/>
            <person name="Gungor B."/>
            <person name="Hartog M."/>
            <person name="Hontelez J."/>
            <person name="Verver J."/>
            <person name="Yang W.-C."/>
            <person name="Schijlen E."/>
            <person name="Repin R."/>
            <person name="Schilthuizen M."/>
            <person name="Schranz E."/>
            <person name="Heidstra R."/>
            <person name="Miyata K."/>
            <person name="Fedorova E."/>
            <person name="Kohlen W."/>
            <person name="Bisseling T."/>
            <person name="Smit S."/>
            <person name="Geurts R."/>
        </authorList>
    </citation>
    <scope>NUCLEOTIDE SEQUENCE [LARGE SCALE GENOMIC DNA]</scope>
    <source>
        <strain evidence="3">cv. RG33-2</strain>
    </source>
</reference>
<keyword evidence="3" id="KW-1185">Reference proteome</keyword>
<keyword evidence="1" id="KW-0812">Transmembrane</keyword>
<keyword evidence="1" id="KW-1133">Transmembrane helix</keyword>
<evidence type="ECO:0000313" key="3">
    <source>
        <dbReference type="Proteomes" id="UP000237000"/>
    </source>
</evidence>
<evidence type="ECO:0008006" key="4">
    <source>
        <dbReference type="Google" id="ProtNLM"/>
    </source>
</evidence>
<dbReference type="EMBL" id="JXTC01000157">
    <property type="protein sequence ID" value="PON84747.1"/>
    <property type="molecule type" value="Genomic_DNA"/>
</dbReference>
<evidence type="ECO:0000313" key="2">
    <source>
        <dbReference type="EMBL" id="PON84747.1"/>
    </source>
</evidence>
<evidence type="ECO:0000256" key="1">
    <source>
        <dbReference type="SAM" id="Phobius"/>
    </source>
</evidence>
<gene>
    <name evidence="2" type="ORF">TorRG33x02_194510</name>
</gene>
<dbReference type="Proteomes" id="UP000237000">
    <property type="component" value="Unassembled WGS sequence"/>
</dbReference>
<proteinExistence type="predicted"/>
<organism evidence="2 3">
    <name type="scientific">Trema orientale</name>
    <name type="common">Charcoal tree</name>
    <name type="synonym">Celtis orientalis</name>
    <dbReference type="NCBI Taxonomy" id="63057"/>
    <lineage>
        <taxon>Eukaryota</taxon>
        <taxon>Viridiplantae</taxon>
        <taxon>Streptophyta</taxon>
        <taxon>Embryophyta</taxon>
        <taxon>Tracheophyta</taxon>
        <taxon>Spermatophyta</taxon>
        <taxon>Magnoliopsida</taxon>
        <taxon>eudicotyledons</taxon>
        <taxon>Gunneridae</taxon>
        <taxon>Pentapetalae</taxon>
        <taxon>rosids</taxon>
        <taxon>fabids</taxon>
        <taxon>Rosales</taxon>
        <taxon>Cannabaceae</taxon>
        <taxon>Trema</taxon>
    </lineage>
</organism>
<protein>
    <recommendedName>
        <fullName evidence="4">Transmembrane protein</fullName>
    </recommendedName>
</protein>